<evidence type="ECO:0000313" key="1">
    <source>
        <dbReference type="EMBL" id="JAD98807.1"/>
    </source>
</evidence>
<proteinExistence type="predicted"/>
<sequence>MGIIFHHRVYVVNLFAKNQTQLLT</sequence>
<organism evidence="1">
    <name type="scientific">Arundo donax</name>
    <name type="common">Giant reed</name>
    <name type="synonym">Donax arundinaceus</name>
    <dbReference type="NCBI Taxonomy" id="35708"/>
    <lineage>
        <taxon>Eukaryota</taxon>
        <taxon>Viridiplantae</taxon>
        <taxon>Streptophyta</taxon>
        <taxon>Embryophyta</taxon>
        <taxon>Tracheophyta</taxon>
        <taxon>Spermatophyta</taxon>
        <taxon>Magnoliopsida</taxon>
        <taxon>Liliopsida</taxon>
        <taxon>Poales</taxon>
        <taxon>Poaceae</taxon>
        <taxon>PACMAD clade</taxon>
        <taxon>Arundinoideae</taxon>
        <taxon>Arundineae</taxon>
        <taxon>Arundo</taxon>
    </lineage>
</organism>
<dbReference type="AlphaFoldDB" id="A0A0A9ERZ5"/>
<protein>
    <submittedName>
        <fullName evidence="1">Uncharacterized protein</fullName>
    </submittedName>
</protein>
<accession>A0A0A9ERZ5</accession>
<dbReference type="EMBL" id="GBRH01199088">
    <property type="protein sequence ID" value="JAD98807.1"/>
    <property type="molecule type" value="Transcribed_RNA"/>
</dbReference>
<reference evidence="1" key="1">
    <citation type="submission" date="2014-09" db="EMBL/GenBank/DDBJ databases">
        <authorList>
            <person name="Magalhaes I.L.F."/>
            <person name="Oliveira U."/>
            <person name="Santos F.R."/>
            <person name="Vidigal T.H.D.A."/>
            <person name="Brescovit A.D."/>
            <person name="Santos A.J."/>
        </authorList>
    </citation>
    <scope>NUCLEOTIDE SEQUENCE</scope>
    <source>
        <tissue evidence="1">Shoot tissue taken approximately 20 cm above the soil surface</tissue>
    </source>
</reference>
<reference evidence="1" key="2">
    <citation type="journal article" date="2015" name="Data Brief">
        <title>Shoot transcriptome of the giant reed, Arundo donax.</title>
        <authorList>
            <person name="Barrero R.A."/>
            <person name="Guerrero F.D."/>
            <person name="Moolhuijzen P."/>
            <person name="Goolsby J.A."/>
            <person name="Tidwell J."/>
            <person name="Bellgard S.E."/>
            <person name="Bellgard M.I."/>
        </authorList>
    </citation>
    <scope>NUCLEOTIDE SEQUENCE</scope>
    <source>
        <tissue evidence="1">Shoot tissue taken approximately 20 cm above the soil surface</tissue>
    </source>
</reference>
<name>A0A0A9ERZ5_ARUDO</name>